<protein>
    <submittedName>
        <fullName evidence="1">Uncharacterized protein</fullName>
    </submittedName>
</protein>
<dbReference type="Proteomes" id="UP000709295">
    <property type="component" value="Unassembled WGS sequence"/>
</dbReference>
<name>A0A8J5M2Y5_9STRA</name>
<sequence>MMHKYLFSGKPNSQILFGPTKGLPQHEEHYLEQGTGIIIRSALAFLSCNLVYNLDRTTATWAMQSNPTIIYFMKLCYYLVIPRAPFAIVCIQWRAIGTYNSLSADDGQNGQRYDECGQSSCAVRAALEDKEELYLRFSVTSCM</sequence>
<evidence type="ECO:0000313" key="2">
    <source>
        <dbReference type="Proteomes" id="UP000709295"/>
    </source>
</evidence>
<gene>
    <name evidence="1" type="ORF">JG688_00015022</name>
</gene>
<accession>A0A8J5M2Y5</accession>
<comment type="caution">
    <text evidence="1">The sequence shown here is derived from an EMBL/GenBank/DDBJ whole genome shotgun (WGS) entry which is preliminary data.</text>
</comment>
<keyword evidence="2" id="KW-1185">Reference proteome</keyword>
<reference evidence="1" key="1">
    <citation type="submission" date="2021-01" db="EMBL/GenBank/DDBJ databases">
        <title>Phytophthora aleatoria, a newly-described species from Pinus radiata is distinct from Phytophthora cactorum isolates based on comparative genomics.</title>
        <authorList>
            <person name="Mcdougal R."/>
            <person name="Panda P."/>
            <person name="Williams N."/>
            <person name="Studholme D.J."/>
        </authorList>
    </citation>
    <scope>NUCLEOTIDE SEQUENCE</scope>
    <source>
        <strain evidence="1">NZFS 4037</strain>
    </source>
</reference>
<dbReference type="AlphaFoldDB" id="A0A8J5M2Y5"/>
<proteinExistence type="predicted"/>
<dbReference type="EMBL" id="JAENGY010001535">
    <property type="protein sequence ID" value="KAG6948593.1"/>
    <property type="molecule type" value="Genomic_DNA"/>
</dbReference>
<evidence type="ECO:0000313" key="1">
    <source>
        <dbReference type="EMBL" id="KAG6948593.1"/>
    </source>
</evidence>
<organism evidence="1 2">
    <name type="scientific">Phytophthora aleatoria</name>
    <dbReference type="NCBI Taxonomy" id="2496075"/>
    <lineage>
        <taxon>Eukaryota</taxon>
        <taxon>Sar</taxon>
        <taxon>Stramenopiles</taxon>
        <taxon>Oomycota</taxon>
        <taxon>Peronosporomycetes</taxon>
        <taxon>Peronosporales</taxon>
        <taxon>Peronosporaceae</taxon>
        <taxon>Phytophthora</taxon>
    </lineage>
</organism>